<evidence type="ECO:0000259" key="2">
    <source>
        <dbReference type="Pfam" id="PF24656"/>
    </source>
</evidence>
<keyword evidence="4" id="KW-1185">Reference proteome</keyword>
<accession>A0AAV2QZ69</accession>
<dbReference type="PANTHER" id="PTHR35249:SF2">
    <property type="entry name" value="DYNEIN REGULATORY COMPLEX SUBUNIT 7"/>
    <property type="match status" value="1"/>
</dbReference>
<feature type="compositionally biased region" description="Acidic residues" evidence="1">
    <location>
        <begin position="60"/>
        <end position="71"/>
    </location>
</feature>
<feature type="non-terminal residue" evidence="3">
    <location>
        <position position="208"/>
    </location>
</feature>
<evidence type="ECO:0000313" key="4">
    <source>
        <dbReference type="Proteomes" id="UP001497623"/>
    </source>
</evidence>
<feature type="region of interest" description="Disordered" evidence="1">
    <location>
        <begin position="60"/>
        <end position="84"/>
    </location>
</feature>
<evidence type="ECO:0000313" key="3">
    <source>
        <dbReference type="EMBL" id="CAL4105471.1"/>
    </source>
</evidence>
<name>A0AAV2QZ69_MEGNR</name>
<feature type="domain" description="CEP76/DRC7 peptidase-like" evidence="2">
    <location>
        <begin position="8"/>
        <end position="53"/>
    </location>
</feature>
<reference evidence="3 4" key="1">
    <citation type="submission" date="2024-05" db="EMBL/GenBank/DDBJ databases">
        <authorList>
            <person name="Wallberg A."/>
        </authorList>
    </citation>
    <scope>NUCLEOTIDE SEQUENCE [LARGE SCALE GENOMIC DNA]</scope>
</reference>
<dbReference type="InterPro" id="IPR033551">
    <property type="entry name" value="DRC7/lobo"/>
</dbReference>
<proteinExistence type="predicted"/>
<dbReference type="Pfam" id="PF24656">
    <property type="entry name" value="CEPT76_peptidase"/>
    <property type="match status" value="1"/>
</dbReference>
<gene>
    <name evidence="3" type="ORF">MNOR_LOCUS18098</name>
</gene>
<dbReference type="AlphaFoldDB" id="A0AAV2QZ69"/>
<sequence>VFSLQVLPVEAQHPYHRIHGLFNNHNYWANAKYDMPISRDMFDLTDADHWMPLYEVDPEENTFIEEPEAEEEKTQDRSEMTEGDELDADAEVYEEEENEEANEGFQLGLDGSPRADEPPMTVVISEPQPPQLSTPSITRNWTPKKKEKSSITSSWSVPIRLENEALQQRFPGGMKEETFRGVVVRRYAPFAHSRGVVLHITKFSQPNK</sequence>
<dbReference type="GO" id="GO:0031514">
    <property type="term" value="C:motile cilium"/>
    <property type="evidence" value="ECO:0007669"/>
    <property type="project" value="TreeGrafter"/>
</dbReference>
<organism evidence="3 4">
    <name type="scientific">Meganyctiphanes norvegica</name>
    <name type="common">Northern krill</name>
    <name type="synonym">Thysanopoda norvegica</name>
    <dbReference type="NCBI Taxonomy" id="48144"/>
    <lineage>
        <taxon>Eukaryota</taxon>
        <taxon>Metazoa</taxon>
        <taxon>Ecdysozoa</taxon>
        <taxon>Arthropoda</taxon>
        <taxon>Crustacea</taxon>
        <taxon>Multicrustacea</taxon>
        <taxon>Malacostraca</taxon>
        <taxon>Eumalacostraca</taxon>
        <taxon>Eucarida</taxon>
        <taxon>Euphausiacea</taxon>
        <taxon>Euphausiidae</taxon>
        <taxon>Meganyctiphanes</taxon>
    </lineage>
</organism>
<dbReference type="GO" id="GO:0048870">
    <property type="term" value="P:cell motility"/>
    <property type="evidence" value="ECO:0007669"/>
    <property type="project" value="TreeGrafter"/>
</dbReference>
<protein>
    <recommendedName>
        <fullName evidence="2">CEP76/DRC7 peptidase-like domain-containing protein</fullName>
    </recommendedName>
</protein>
<dbReference type="InterPro" id="IPR056290">
    <property type="entry name" value="CEPT76/DRC7_peptidase-like_dom"/>
</dbReference>
<feature type="region of interest" description="Disordered" evidence="1">
    <location>
        <begin position="124"/>
        <end position="149"/>
    </location>
</feature>
<comment type="caution">
    <text evidence="3">The sequence shown here is derived from an EMBL/GenBank/DDBJ whole genome shotgun (WGS) entry which is preliminary data.</text>
</comment>
<dbReference type="EMBL" id="CAXKWB010012776">
    <property type="protein sequence ID" value="CAL4105471.1"/>
    <property type="molecule type" value="Genomic_DNA"/>
</dbReference>
<evidence type="ECO:0000256" key="1">
    <source>
        <dbReference type="SAM" id="MobiDB-lite"/>
    </source>
</evidence>
<dbReference type="PANTHER" id="PTHR35249">
    <property type="entry name" value="DYNEIN REGULATORY COMPLEX SUBUNIT 7"/>
    <property type="match status" value="1"/>
</dbReference>
<dbReference type="Proteomes" id="UP001497623">
    <property type="component" value="Unassembled WGS sequence"/>
</dbReference>
<feature type="non-terminal residue" evidence="3">
    <location>
        <position position="1"/>
    </location>
</feature>